<dbReference type="PANTHER" id="PTHR30146">
    <property type="entry name" value="LACI-RELATED TRANSCRIPTIONAL REPRESSOR"/>
    <property type="match status" value="1"/>
</dbReference>
<evidence type="ECO:0000313" key="5">
    <source>
        <dbReference type="EMBL" id="GID54189.1"/>
    </source>
</evidence>
<keyword evidence="2" id="KW-0238">DNA-binding</keyword>
<dbReference type="CDD" id="cd01392">
    <property type="entry name" value="HTH_LacI"/>
    <property type="match status" value="1"/>
</dbReference>
<evidence type="ECO:0000259" key="4">
    <source>
        <dbReference type="PROSITE" id="PS50932"/>
    </source>
</evidence>
<evidence type="ECO:0000256" key="1">
    <source>
        <dbReference type="ARBA" id="ARBA00023015"/>
    </source>
</evidence>
<evidence type="ECO:0000256" key="3">
    <source>
        <dbReference type="ARBA" id="ARBA00023163"/>
    </source>
</evidence>
<dbReference type="InterPro" id="IPR000843">
    <property type="entry name" value="HTH_LacI"/>
</dbReference>
<keyword evidence="3" id="KW-0804">Transcription</keyword>
<dbReference type="PROSITE" id="PS50932">
    <property type="entry name" value="HTH_LACI_2"/>
    <property type="match status" value="1"/>
</dbReference>
<gene>
    <name evidence="5" type="ORF">Aco03nite_025930</name>
</gene>
<dbReference type="RefSeq" id="WP_239145106.1">
    <property type="nucleotide sequence ID" value="NZ_BAAAQE010000035.1"/>
</dbReference>
<proteinExistence type="predicted"/>
<dbReference type="SUPFAM" id="SSF47413">
    <property type="entry name" value="lambda repressor-like DNA-binding domains"/>
    <property type="match status" value="1"/>
</dbReference>
<comment type="caution">
    <text evidence="5">The sequence shown here is derived from an EMBL/GenBank/DDBJ whole genome shotgun (WGS) entry which is preliminary data.</text>
</comment>
<dbReference type="InterPro" id="IPR028082">
    <property type="entry name" value="Peripla_BP_I"/>
</dbReference>
<dbReference type="SMART" id="SM00354">
    <property type="entry name" value="HTH_LACI"/>
    <property type="match status" value="1"/>
</dbReference>
<dbReference type="PANTHER" id="PTHR30146:SF109">
    <property type="entry name" value="HTH-TYPE TRANSCRIPTIONAL REGULATOR GALS"/>
    <property type="match status" value="1"/>
</dbReference>
<dbReference type="InterPro" id="IPR046335">
    <property type="entry name" value="LacI/GalR-like_sensor"/>
</dbReference>
<sequence>MDTRPTLRDVAALAGVSLKTASRVVNGETGVSSAKVDSVRRAVGRLNYRPNFTASMLRRSASRTAAIGAVLEDVANPFSSTLHRALEDTARGRQVMIFAGSVDEDPDREQALVTAFTARQADALFVVPASDDQTYLAAEIAAGTPVVFVDRPPVGVRADAVLSDNTAGAATAVRHLIAHGHRDIAYLGDLATITTAEQRFRGYREALAEHGIRPDPAHIVHDLHTEDAARQAALRLAGTAQPPTAYFTAQNLVTIGTIRALRSLGAHERVGLVGFDDFPLADLLQPAVTVMAQDPYRMGRAAAELIFRRLDGETWEPTTHVVPTVLIPRGSGEIPGPH</sequence>
<dbReference type="Gene3D" id="1.10.260.40">
    <property type="entry name" value="lambda repressor-like DNA-binding domains"/>
    <property type="match status" value="1"/>
</dbReference>
<dbReference type="PROSITE" id="PS00356">
    <property type="entry name" value="HTH_LACI_1"/>
    <property type="match status" value="1"/>
</dbReference>
<evidence type="ECO:0000313" key="6">
    <source>
        <dbReference type="Proteomes" id="UP000612282"/>
    </source>
</evidence>
<organism evidence="5 6">
    <name type="scientific">Actinoplanes couchii</name>
    <dbReference type="NCBI Taxonomy" id="403638"/>
    <lineage>
        <taxon>Bacteria</taxon>
        <taxon>Bacillati</taxon>
        <taxon>Actinomycetota</taxon>
        <taxon>Actinomycetes</taxon>
        <taxon>Micromonosporales</taxon>
        <taxon>Micromonosporaceae</taxon>
        <taxon>Actinoplanes</taxon>
    </lineage>
</organism>
<dbReference type="EMBL" id="BOMG01000039">
    <property type="protein sequence ID" value="GID54189.1"/>
    <property type="molecule type" value="Genomic_DNA"/>
</dbReference>
<name>A0ABQ3X6P6_9ACTN</name>
<dbReference type="Pfam" id="PF00356">
    <property type="entry name" value="LacI"/>
    <property type="match status" value="1"/>
</dbReference>
<protein>
    <submittedName>
        <fullName evidence="5">LacI family transcriptional regulator</fullName>
    </submittedName>
</protein>
<dbReference type="SUPFAM" id="SSF53822">
    <property type="entry name" value="Periplasmic binding protein-like I"/>
    <property type="match status" value="1"/>
</dbReference>
<keyword evidence="1" id="KW-0805">Transcription regulation</keyword>
<dbReference type="Proteomes" id="UP000612282">
    <property type="component" value="Unassembled WGS sequence"/>
</dbReference>
<dbReference type="Gene3D" id="3.40.50.2300">
    <property type="match status" value="2"/>
</dbReference>
<feature type="domain" description="HTH lacI-type" evidence="4">
    <location>
        <begin position="5"/>
        <end position="59"/>
    </location>
</feature>
<keyword evidence="6" id="KW-1185">Reference proteome</keyword>
<reference evidence="5 6" key="1">
    <citation type="submission" date="2021-01" db="EMBL/GenBank/DDBJ databases">
        <title>Whole genome shotgun sequence of Actinoplanes couchii NBRC 106145.</title>
        <authorList>
            <person name="Komaki H."/>
            <person name="Tamura T."/>
        </authorList>
    </citation>
    <scope>NUCLEOTIDE SEQUENCE [LARGE SCALE GENOMIC DNA]</scope>
    <source>
        <strain evidence="5 6">NBRC 106145</strain>
    </source>
</reference>
<accession>A0ABQ3X6P6</accession>
<dbReference type="InterPro" id="IPR010982">
    <property type="entry name" value="Lambda_DNA-bd_dom_sf"/>
</dbReference>
<dbReference type="CDD" id="cd06267">
    <property type="entry name" value="PBP1_LacI_sugar_binding-like"/>
    <property type="match status" value="1"/>
</dbReference>
<evidence type="ECO:0000256" key="2">
    <source>
        <dbReference type="ARBA" id="ARBA00023125"/>
    </source>
</evidence>
<dbReference type="Pfam" id="PF13377">
    <property type="entry name" value="Peripla_BP_3"/>
    <property type="match status" value="1"/>
</dbReference>